<keyword evidence="2" id="KW-0238">DNA-binding</keyword>
<dbReference type="RefSeq" id="WP_230738001.1">
    <property type="nucleotide sequence ID" value="NZ_JAJNDB010000005.1"/>
</dbReference>
<dbReference type="PROSITE" id="PS01124">
    <property type="entry name" value="HTH_ARAC_FAMILY_2"/>
    <property type="match status" value="1"/>
</dbReference>
<comment type="caution">
    <text evidence="5">The sequence shown here is derived from an EMBL/GenBank/DDBJ whole genome shotgun (WGS) entry which is preliminary data.</text>
</comment>
<evidence type="ECO:0000256" key="2">
    <source>
        <dbReference type="ARBA" id="ARBA00023125"/>
    </source>
</evidence>
<name>A0ABS8PE16_9PSEU</name>
<reference evidence="5 6" key="1">
    <citation type="submission" date="2021-11" db="EMBL/GenBank/DDBJ databases">
        <title>Draft genome sequence of Actinomycetospora sp. SF1 isolated from the rhizosphere soil.</title>
        <authorList>
            <person name="Duangmal K."/>
            <person name="Chantavorakit T."/>
        </authorList>
    </citation>
    <scope>NUCLEOTIDE SEQUENCE [LARGE SCALE GENOMIC DNA]</scope>
    <source>
        <strain evidence="5 6">TBRC 5722</strain>
    </source>
</reference>
<evidence type="ECO:0000313" key="6">
    <source>
        <dbReference type="Proteomes" id="UP001199469"/>
    </source>
</evidence>
<dbReference type="PANTHER" id="PTHR46796:SF6">
    <property type="entry name" value="ARAC SUBFAMILY"/>
    <property type="match status" value="1"/>
</dbReference>
<dbReference type="EMBL" id="JAJNDB010000005">
    <property type="protein sequence ID" value="MCD2196147.1"/>
    <property type="molecule type" value="Genomic_DNA"/>
</dbReference>
<evidence type="ECO:0000256" key="3">
    <source>
        <dbReference type="ARBA" id="ARBA00023163"/>
    </source>
</evidence>
<dbReference type="InterPro" id="IPR018060">
    <property type="entry name" value="HTH_AraC"/>
</dbReference>
<dbReference type="SUPFAM" id="SSF46689">
    <property type="entry name" value="Homeodomain-like"/>
    <property type="match status" value="1"/>
</dbReference>
<accession>A0ABS8PE16</accession>
<protein>
    <submittedName>
        <fullName evidence="5">Helix-turn-helix domain-containing protein</fullName>
    </submittedName>
</protein>
<evidence type="ECO:0000256" key="1">
    <source>
        <dbReference type="ARBA" id="ARBA00023015"/>
    </source>
</evidence>
<evidence type="ECO:0000259" key="4">
    <source>
        <dbReference type="PROSITE" id="PS01124"/>
    </source>
</evidence>
<keyword evidence="1" id="KW-0805">Transcription regulation</keyword>
<evidence type="ECO:0000313" key="5">
    <source>
        <dbReference type="EMBL" id="MCD2196147.1"/>
    </source>
</evidence>
<dbReference type="InterPro" id="IPR035418">
    <property type="entry name" value="AraC-bd_2"/>
</dbReference>
<keyword evidence="6" id="KW-1185">Reference proteome</keyword>
<keyword evidence="3" id="KW-0804">Transcription</keyword>
<dbReference type="InterPro" id="IPR050204">
    <property type="entry name" value="AraC_XylS_family_regulators"/>
</dbReference>
<dbReference type="Pfam" id="PF12833">
    <property type="entry name" value="HTH_18"/>
    <property type="match status" value="1"/>
</dbReference>
<dbReference type="Gene3D" id="1.10.10.60">
    <property type="entry name" value="Homeodomain-like"/>
    <property type="match status" value="1"/>
</dbReference>
<organism evidence="5 6">
    <name type="scientific">Actinomycetospora endophytica</name>
    <dbReference type="NCBI Taxonomy" id="2291215"/>
    <lineage>
        <taxon>Bacteria</taxon>
        <taxon>Bacillati</taxon>
        <taxon>Actinomycetota</taxon>
        <taxon>Actinomycetes</taxon>
        <taxon>Pseudonocardiales</taxon>
        <taxon>Pseudonocardiaceae</taxon>
        <taxon>Actinomycetospora</taxon>
    </lineage>
</organism>
<feature type="domain" description="HTH araC/xylS-type" evidence="4">
    <location>
        <begin position="203"/>
        <end position="304"/>
    </location>
</feature>
<dbReference type="Proteomes" id="UP001199469">
    <property type="component" value="Unassembled WGS sequence"/>
</dbReference>
<gene>
    <name evidence="5" type="ORF">LQ327_22500</name>
</gene>
<dbReference type="InterPro" id="IPR009057">
    <property type="entry name" value="Homeodomain-like_sf"/>
</dbReference>
<dbReference type="Pfam" id="PF14525">
    <property type="entry name" value="AraC_binding_2"/>
    <property type="match status" value="1"/>
</dbReference>
<dbReference type="SMART" id="SM00342">
    <property type="entry name" value="HTH_ARAC"/>
    <property type="match status" value="1"/>
</dbReference>
<sequence length="309" mass="33826">MDEEVRDLGAWRGAVREALLRFDVDCPRPQGFRGSVTRRRLGETSLIAMTSRPHRAIRTAEHIDPGPADYLLSVQLAGTAAFRQDGRLGRVAPGDMVFYDSTRPIEITSGEDYRSLCFRFPTAGAGRRAGDLTATTLPAAHGLTPALAGLLTGLHEALGTGSRPDAVLTTARHATELARTLFDDELARRGLLDPPEPHAELRDRIDRHIDEHLAEPDLSPRSVAAALFVSTRHLHAVFAEDGRSVARTIRERRLHRCLDDLADPGRASMPVSAIALRWGFPNATRFGQLVKTATGRTPVAYRRSVLRGA</sequence>
<dbReference type="PANTHER" id="PTHR46796">
    <property type="entry name" value="HTH-TYPE TRANSCRIPTIONAL ACTIVATOR RHAS-RELATED"/>
    <property type="match status" value="1"/>
</dbReference>
<proteinExistence type="predicted"/>